<keyword evidence="2" id="KW-0067">ATP-binding</keyword>
<feature type="domain" description="BHLH" evidence="5">
    <location>
        <begin position="183"/>
        <end position="238"/>
    </location>
</feature>
<keyword evidence="7" id="KW-1185">Reference proteome</keyword>
<evidence type="ECO:0000313" key="7">
    <source>
        <dbReference type="Proteomes" id="UP001187415"/>
    </source>
</evidence>
<dbReference type="InterPro" id="IPR014721">
    <property type="entry name" value="Ribsml_uS5_D2-typ_fold_subgr"/>
</dbReference>
<dbReference type="InterPro" id="IPR013750">
    <property type="entry name" value="GHMP_kinase_C_dom"/>
</dbReference>
<dbReference type="Pfam" id="PF00010">
    <property type="entry name" value="HLH"/>
    <property type="match status" value="1"/>
</dbReference>
<proteinExistence type="predicted"/>
<dbReference type="InterPro" id="IPR053034">
    <property type="entry name" value="Glucuronokinase-like"/>
</dbReference>
<dbReference type="EMBL" id="JAUPFM010000007">
    <property type="protein sequence ID" value="KAK2847478.1"/>
    <property type="molecule type" value="Genomic_DNA"/>
</dbReference>
<name>A0AA88SQK8_CHASR</name>
<dbReference type="FunFam" id="3.30.70.890:FF:000030">
    <property type="entry name" value="glucuronokinase 1"/>
    <property type="match status" value="1"/>
</dbReference>
<dbReference type="Gene3D" id="3.30.70.890">
    <property type="entry name" value="GHMP kinase, C-terminal domain"/>
    <property type="match status" value="1"/>
</dbReference>
<evidence type="ECO:0000259" key="5">
    <source>
        <dbReference type="PROSITE" id="PS50888"/>
    </source>
</evidence>
<protein>
    <recommendedName>
        <fullName evidence="5">BHLH domain-containing protein</fullName>
    </recommendedName>
</protein>
<dbReference type="SUPFAM" id="SSF54211">
    <property type="entry name" value="Ribosomal protein S5 domain 2-like"/>
    <property type="match status" value="1"/>
</dbReference>
<feature type="region of interest" description="Disordered" evidence="4">
    <location>
        <begin position="171"/>
        <end position="193"/>
    </location>
</feature>
<dbReference type="PANTHER" id="PTHR38710">
    <property type="entry name" value="WITH PUTATIVE URIDYL PYROPHOSPHORYLASE-RELATED"/>
    <property type="match status" value="1"/>
</dbReference>
<dbReference type="InterPro" id="IPR036638">
    <property type="entry name" value="HLH_DNA-bd_sf"/>
</dbReference>
<dbReference type="Gene3D" id="3.90.550.10">
    <property type="entry name" value="Spore Coat Polysaccharide Biosynthesis Protein SpsA, Chain A"/>
    <property type="match status" value="1"/>
</dbReference>
<feature type="coiled-coil region" evidence="3">
    <location>
        <begin position="252"/>
        <end position="279"/>
    </location>
</feature>
<evidence type="ECO:0000313" key="6">
    <source>
        <dbReference type="EMBL" id="KAK2847478.1"/>
    </source>
</evidence>
<dbReference type="PROSITE" id="PS50888">
    <property type="entry name" value="BHLH"/>
    <property type="match status" value="1"/>
</dbReference>
<dbReference type="Pfam" id="PF08544">
    <property type="entry name" value="GHMP_kinases_C"/>
    <property type="match status" value="1"/>
</dbReference>
<dbReference type="SMART" id="SM00353">
    <property type="entry name" value="HLH"/>
    <property type="match status" value="1"/>
</dbReference>
<evidence type="ECO:0000256" key="4">
    <source>
        <dbReference type="SAM" id="MobiDB-lite"/>
    </source>
</evidence>
<feature type="compositionally biased region" description="Basic and acidic residues" evidence="4">
    <location>
        <begin position="174"/>
        <end position="193"/>
    </location>
</feature>
<dbReference type="InterPro" id="IPR036554">
    <property type="entry name" value="GHMP_kinase_C_sf"/>
</dbReference>
<dbReference type="InterPro" id="IPR005835">
    <property type="entry name" value="NTP_transferase_dom"/>
</dbReference>
<keyword evidence="1" id="KW-0547">Nucleotide-binding</keyword>
<gene>
    <name evidence="6" type="ORF">Q5P01_010477</name>
</gene>
<dbReference type="InterPro" id="IPR029044">
    <property type="entry name" value="Nucleotide-diphossugar_trans"/>
</dbReference>
<dbReference type="GO" id="GO:0047940">
    <property type="term" value="F:glucuronokinase activity"/>
    <property type="evidence" value="ECO:0007669"/>
    <property type="project" value="TreeGrafter"/>
</dbReference>
<dbReference type="AlphaFoldDB" id="A0AA88SQK8"/>
<dbReference type="InterPro" id="IPR006204">
    <property type="entry name" value="GHMP_kinase_N_dom"/>
</dbReference>
<comment type="caution">
    <text evidence="6">The sequence shown here is derived from an EMBL/GenBank/DDBJ whole genome shotgun (WGS) entry which is preliminary data.</text>
</comment>
<evidence type="ECO:0000256" key="1">
    <source>
        <dbReference type="ARBA" id="ARBA00022741"/>
    </source>
</evidence>
<sequence length="898" mass="100222">MKSQQKSPEPDGSVTVSEEGSVATAEDPAAIATIQSAATFTDQPIKYLFKTEGAGGQVTYRVIQVSDGQLETQTDGAAAVSLVAGFPATTQAVTQPEVLEGDGSTEAQYTYYPATIADATTGTMVTTVQASDTLLGQTTPTGQLYVMMSPQEVLTASNQRTIAPRTQPYIAKQEAPRASRDEKRRAQHNEVERRRRDKINNWIVQLSKAIPDCNVDYTKTGQSKGGILSKACEYIKELRQSNMKLGEDISSLDRLRIDNQLLRQEVEDWKSKNQILRNLLRQHAGHGTVLETQIKYDDTGLYSHLTGVPKALLPGIRGKKILDFWWETVNMRQLFTEVYLVTNADKYKHFERWATANDFPVGNVINDGSTTLEDRLGAVADLELAIRSRKLQDDIMVIAGDMLCADQNFDIAQVIRFFRSKPGELIIYYELEESEKSSSRGIVEVCPDTHRICRFLEKPQEGLTASRLASVVFYCIQRGTLPSLCHFLSLQPQARDRTFGQFWEWLINKKQLDVFGMKLPTGFQLIGQVGLSDYTKWLTHYSTKQQENPAKPITCRSYARVGLMGNPSDGFNGKTIAMTISNFWAEVTLVESPALVLVPHPLNDPTEFGSLQDLFCISRKEGYLGGLRLLQATCKKFYQFCSKQGIALTKQNFTLKYDTNIPRQVGLAGSSAIVSATLKCLMKFYNITENDLPKPIRANFILNVETDELFITAGLQDRVVQVYEGLVYMDFSKKLMEEQGYGNYVPMDTSELPSFWLAYLSDPSDSGRIHSNIRQRWLNEEPLVVEAMKSFAELTDKARTALLERDWSLLAQLMDQNFELRRSVYTDDCLGPGNLKMVQLARQFGSAVKLPGSGGAVVGLCLDQARLAEMRQAFQEAGCVFCVIVPHNPSASPVGGQH</sequence>
<dbReference type="InterPro" id="IPR011598">
    <property type="entry name" value="bHLH_dom"/>
</dbReference>
<dbReference type="Gene3D" id="3.30.230.10">
    <property type="match status" value="1"/>
</dbReference>
<reference evidence="6" key="1">
    <citation type="submission" date="2023-07" db="EMBL/GenBank/DDBJ databases">
        <title>Chromosome-level Genome Assembly of Striped Snakehead (Channa striata).</title>
        <authorList>
            <person name="Liu H."/>
        </authorList>
    </citation>
    <scope>NUCLEOTIDE SEQUENCE</scope>
    <source>
        <strain evidence="6">Gz</strain>
        <tissue evidence="6">Muscle</tissue>
    </source>
</reference>
<feature type="region of interest" description="Disordered" evidence="4">
    <location>
        <begin position="1"/>
        <end position="23"/>
    </location>
</feature>
<dbReference type="Pfam" id="PF00288">
    <property type="entry name" value="GHMP_kinases_N"/>
    <property type="match status" value="1"/>
</dbReference>
<organism evidence="6 7">
    <name type="scientific">Channa striata</name>
    <name type="common">Snakehead murrel</name>
    <name type="synonym">Ophicephalus striatus</name>
    <dbReference type="NCBI Taxonomy" id="64152"/>
    <lineage>
        <taxon>Eukaryota</taxon>
        <taxon>Metazoa</taxon>
        <taxon>Chordata</taxon>
        <taxon>Craniata</taxon>
        <taxon>Vertebrata</taxon>
        <taxon>Euteleostomi</taxon>
        <taxon>Actinopterygii</taxon>
        <taxon>Neopterygii</taxon>
        <taxon>Teleostei</taxon>
        <taxon>Neoteleostei</taxon>
        <taxon>Acanthomorphata</taxon>
        <taxon>Anabantaria</taxon>
        <taxon>Anabantiformes</taxon>
        <taxon>Channoidei</taxon>
        <taxon>Channidae</taxon>
        <taxon>Channa</taxon>
    </lineage>
</organism>
<dbReference type="GO" id="GO:0046983">
    <property type="term" value="F:protein dimerization activity"/>
    <property type="evidence" value="ECO:0007669"/>
    <property type="project" value="InterPro"/>
</dbReference>
<dbReference type="Gene3D" id="4.10.280.10">
    <property type="entry name" value="Helix-loop-helix DNA-binding domain"/>
    <property type="match status" value="1"/>
</dbReference>
<accession>A0AA88SQK8</accession>
<dbReference type="SUPFAM" id="SSF55060">
    <property type="entry name" value="GHMP Kinase, C-terminal domain"/>
    <property type="match status" value="1"/>
</dbReference>
<dbReference type="Pfam" id="PF00483">
    <property type="entry name" value="NTP_transferase"/>
    <property type="match status" value="1"/>
</dbReference>
<dbReference type="SUPFAM" id="SSF53448">
    <property type="entry name" value="Nucleotide-diphospho-sugar transferases"/>
    <property type="match status" value="1"/>
</dbReference>
<evidence type="ECO:0000256" key="2">
    <source>
        <dbReference type="ARBA" id="ARBA00022840"/>
    </source>
</evidence>
<dbReference type="GO" id="GO:0005524">
    <property type="term" value="F:ATP binding"/>
    <property type="evidence" value="ECO:0007669"/>
    <property type="project" value="UniProtKB-KW"/>
</dbReference>
<dbReference type="InterPro" id="IPR020568">
    <property type="entry name" value="Ribosomal_Su5_D2-typ_SF"/>
</dbReference>
<dbReference type="SUPFAM" id="SSF47459">
    <property type="entry name" value="HLH, helix-loop-helix DNA-binding domain"/>
    <property type="match status" value="1"/>
</dbReference>
<keyword evidence="3" id="KW-0175">Coiled coil</keyword>
<dbReference type="FunFam" id="3.30.230.10:FF:000090">
    <property type="entry name" value="glucuronokinase 1-like isoform X1"/>
    <property type="match status" value="1"/>
</dbReference>
<dbReference type="PANTHER" id="PTHR38710:SF1">
    <property type="entry name" value="WITH PUTATIVE URIDYL PYROPHOSPHORYLASE-RELATED"/>
    <property type="match status" value="1"/>
</dbReference>
<evidence type="ECO:0000256" key="3">
    <source>
        <dbReference type="SAM" id="Coils"/>
    </source>
</evidence>
<dbReference type="Proteomes" id="UP001187415">
    <property type="component" value="Unassembled WGS sequence"/>
</dbReference>